<dbReference type="Proteomes" id="UP000248783">
    <property type="component" value="Unassembled WGS sequence"/>
</dbReference>
<reference evidence="3 4" key="1">
    <citation type="submission" date="2018-06" db="EMBL/GenBank/DDBJ databases">
        <title>Whole genome sequencing of a novel hydrocarbon degrading bacterial strain, PW21 isolated from oil contaminated produced water sample.</title>
        <authorList>
            <person name="Nagkirti P."/>
            <person name="Shaikh A."/>
            <person name="Gowdaman V."/>
            <person name="Engineer A.E."/>
            <person name="Dagar S."/>
            <person name="Dhakephalkar P.K."/>
        </authorList>
    </citation>
    <scope>NUCLEOTIDE SEQUENCE [LARGE SCALE GENOMIC DNA]</scope>
    <source>
        <strain evidence="3 4">PW21</strain>
    </source>
</reference>
<evidence type="ECO:0000256" key="2">
    <source>
        <dbReference type="SAM" id="SignalP"/>
    </source>
</evidence>
<gene>
    <name evidence="3" type="ORF">DNL40_01815</name>
</gene>
<organism evidence="3 4">
    <name type="scientific">Xylanimonas oleitrophica</name>
    <dbReference type="NCBI Taxonomy" id="2607479"/>
    <lineage>
        <taxon>Bacteria</taxon>
        <taxon>Bacillati</taxon>
        <taxon>Actinomycetota</taxon>
        <taxon>Actinomycetes</taxon>
        <taxon>Micrococcales</taxon>
        <taxon>Promicromonosporaceae</taxon>
        <taxon>Xylanimonas</taxon>
    </lineage>
</organism>
<keyword evidence="2" id="KW-0732">Signal</keyword>
<comment type="caution">
    <text evidence="3">The sequence shown here is derived from an EMBL/GenBank/DDBJ whole genome shotgun (WGS) entry which is preliminary data.</text>
</comment>
<dbReference type="AlphaFoldDB" id="A0A2W5WVE9"/>
<feature type="chain" id="PRO_5016079164" evidence="2">
    <location>
        <begin position="18"/>
        <end position="325"/>
    </location>
</feature>
<sequence length="325" mass="32390">MALVAALAVLVPATVAAAVLVPAHLERQRVERLTALAAADARLLTDALEEARAAVAARQDAQSAARDLLDDVALPFTEAAMEVADEETAGRLSAGVEALAAVLTSEEQPLPSLAPDLDEKPLADVLAARYVGTGDDAALAEAERVRDAEVARLAAVAAEARAQETEVHAAARGYVGLLAAVAPAVVEPARATPHQHERAGEEPRARLAAAAAAVEELGALVPSDAATAPEVRGAALGLDPGAADRVRELGAAAEAVRASHAEVVAAEEAAARQAAARRAAAGSSGGGSSSTGASSGGSGASDGGAGCRMIPVASWSGVTMTFVCH</sequence>
<accession>A0A2W5WVE9</accession>
<evidence type="ECO:0000313" key="4">
    <source>
        <dbReference type="Proteomes" id="UP000248783"/>
    </source>
</evidence>
<feature type="region of interest" description="Disordered" evidence="1">
    <location>
        <begin position="279"/>
        <end position="302"/>
    </location>
</feature>
<feature type="compositionally biased region" description="Gly residues" evidence="1">
    <location>
        <begin position="283"/>
        <end position="302"/>
    </location>
</feature>
<evidence type="ECO:0000313" key="3">
    <source>
        <dbReference type="EMBL" id="PZR55140.1"/>
    </source>
</evidence>
<feature type="signal peptide" evidence="2">
    <location>
        <begin position="1"/>
        <end position="17"/>
    </location>
</feature>
<dbReference type="EMBL" id="QKWH01000001">
    <property type="protein sequence ID" value="PZR55140.1"/>
    <property type="molecule type" value="Genomic_DNA"/>
</dbReference>
<proteinExistence type="predicted"/>
<evidence type="ECO:0000256" key="1">
    <source>
        <dbReference type="SAM" id="MobiDB-lite"/>
    </source>
</evidence>
<keyword evidence="4" id="KW-1185">Reference proteome</keyword>
<name>A0A2W5WVE9_9MICO</name>
<protein>
    <submittedName>
        <fullName evidence="3">Uncharacterized protein</fullName>
    </submittedName>
</protein>